<dbReference type="Gramene" id="KGN49427">
    <property type="protein sequence ID" value="KGN49427"/>
    <property type="gene ID" value="Csa_6G524640"/>
</dbReference>
<dbReference type="EMBL" id="CM002927">
    <property type="protein sequence ID" value="KGN49427.1"/>
    <property type="molecule type" value="Genomic_DNA"/>
</dbReference>
<protein>
    <submittedName>
        <fullName evidence="1">Uncharacterized protein</fullName>
    </submittedName>
</protein>
<evidence type="ECO:0000313" key="2">
    <source>
        <dbReference type="Proteomes" id="UP000029981"/>
    </source>
</evidence>
<sequence length="60" mass="6703">MNIDLLTLAMPCFAAKLKNDKGAAKHWLIFHIQSGSKERLLDEFGIHSFANFFTVAPALL</sequence>
<reference evidence="1 2" key="4">
    <citation type="journal article" date="2011" name="BMC Genomics">
        <title>RNA-Seq improves annotation of protein-coding genes in the cucumber genome.</title>
        <authorList>
            <person name="Li Z."/>
            <person name="Zhang Z."/>
            <person name="Yan P."/>
            <person name="Huang S."/>
            <person name="Fei Z."/>
            <person name="Lin K."/>
        </authorList>
    </citation>
    <scope>NUCLEOTIDE SEQUENCE [LARGE SCALE GENOMIC DNA]</scope>
    <source>
        <strain evidence="2">cv. 9930</strain>
    </source>
</reference>
<dbReference type="AlphaFoldDB" id="A0A0A0KM28"/>
<reference evidence="1 2" key="2">
    <citation type="journal article" date="2009" name="PLoS ONE">
        <title>An integrated genetic and cytogenetic map of the cucumber genome.</title>
        <authorList>
            <person name="Ren Y."/>
            <person name="Zhang Z."/>
            <person name="Liu J."/>
            <person name="Staub J.E."/>
            <person name="Han Y."/>
            <person name="Cheng Z."/>
            <person name="Li X."/>
            <person name="Lu J."/>
            <person name="Miao H."/>
            <person name="Kang H."/>
            <person name="Xie B."/>
            <person name="Gu X."/>
            <person name="Wang X."/>
            <person name="Du Y."/>
            <person name="Jin W."/>
            <person name="Huang S."/>
        </authorList>
    </citation>
    <scope>NUCLEOTIDE SEQUENCE [LARGE SCALE GENOMIC DNA]</scope>
    <source>
        <strain evidence="2">cv. 9930</strain>
    </source>
</reference>
<accession>A0A0A0KM28</accession>
<gene>
    <name evidence="1" type="ORF">Csa_6G524640</name>
</gene>
<dbReference type="Proteomes" id="UP000029981">
    <property type="component" value="Chromosome 6"/>
</dbReference>
<evidence type="ECO:0000313" key="1">
    <source>
        <dbReference type="EMBL" id="KGN49427.1"/>
    </source>
</evidence>
<name>A0A0A0KM28_CUCSA</name>
<reference evidence="1 2" key="1">
    <citation type="journal article" date="2009" name="Nat. Genet.">
        <title>The genome of the cucumber, Cucumis sativus L.</title>
        <authorList>
            <person name="Huang S."/>
            <person name="Li R."/>
            <person name="Zhang Z."/>
            <person name="Li L."/>
            <person name="Gu X."/>
            <person name="Fan W."/>
            <person name="Lucas W.J."/>
            <person name="Wang X."/>
            <person name="Xie B."/>
            <person name="Ni P."/>
            <person name="Ren Y."/>
            <person name="Zhu H."/>
            <person name="Li J."/>
            <person name="Lin K."/>
            <person name="Jin W."/>
            <person name="Fei Z."/>
            <person name="Li G."/>
            <person name="Staub J."/>
            <person name="Kilian A."/>
            <person name="van der Vossen E.A."/>
            <person name="Wu Y."/>
            <person name="Guo J."/>
            <person name="He J."/>
            <person name="Jia Z."/>
            <person name="Ren Y."/>
            <person name="Tian G."/>
            <person name="Lu Y."/>
            <person name="Ruan J."/>
            <person name="Qian W."/>
            <person name="Wang M."/>
            <person name="Huang Q."/>
            <person name="Li B."/>
            <person name="Xuan Z."/>
            <person name="Cao J."/>
            <person name="Asan"/>
            <person name="Wu Z."/>
            <person name="Zhang J."/>
            <person name="Cai Q."/>
            <person name="Bai Y."/>
            <person name="Zhao B."/>
            <person name="Han Y."/>
            <person name="Li Y."/>
            <person name="Li X."/>
            <person name="Wang S."/>
            <person name="Shi Q."/>
            <person name="Liu S."/>
            <person name="Cho W.K."/>
            <person name="Kim J.Y."/>
            <person name="Xu Y."/>
            <person name="Heller-Uszynska K."/>
            <person name="Miao H."/>
            <person name="Cheng Z."/>
            <person name="Zhang S."/>
            <person name="Wu J."/>
            <person name="Yang Y."/>
            <person name="Kang H."/>
            <person name="Li M."/>
            <person name="Liang H."/>
            <person name="Ren X."/>
            <person name="Shi Z."/>
            <person name="Wen M."/>
            <person name="Jian M."/>
            <person name="Yang H."/>
            <person name="Zhang G."/>
            <person name="Yang Z."/>
            <person name="Chen R."/>
            <person name="Liu S."/>
            <person name="Li J."/>
            <person name="Ma L."/>
            <person name="Liu H."/>
            <person name="Zhou Y."/>
            <person name="Zhao J."/>
            <person name="Fang X."/>
            <person name="Li G."/>
            <person name="Fang L."/>
            <person name="Li Y."/>
            <person name="Liu D."/>
            <person name="Zheng H."/>
            <person name="Zhang Y."/>
            <person name="Qin N."/>
            <person name="Li Z."/>
            <person name="Yang G."/>
            <person name="Yang S."/>
            <person name="Bolund L."/>
            <person name="Kristiansen K."/>
            <person name="Zheng H."/>
            <person name="Li S."/>
            <person name="Zhang X."/>
            <person name="Yang H."/>
            <person name="Wang J."/>
            <person name="Sun R."/>
            <person name="Zhang B."/>
            <person name="Jiang S."/>
            <person name="Wang J."/>
            <person name="Du Y."/>
            <person name="Li S."/>
        </authorList>
    </citation>
    <scope>NUCLEOTIDE SEQUENCE [LARGE SCALE GENOMIC DNA]</scope>
    <source>
        <strain evidence="2">cv. 9930</strain>
    </source>
</reference>
<proteinExistence type="predicted"/>
<reference evidence="1 2" key="3">
    <citation type="journal article" date="2010" name="BMC Genomics">
        <title>Transcriptome sequencing and comparative analysis of cucumber flowers with different sex types.</title>
        <authorList>
            <person name="Guo S."/>
            <person name="Zheng Y."/>
            <person name="Joung J.G."/>
            <person name="Liu S."/>
            <person name="Zhang Z."/>
            <person name="Crasta O.R."/>
            <person name="Sobral B.W."/>
            <person name="Xu Y."/>
            <person name="Huang S."/>
            <person name="Fei Z."/>
        </authorList>
    </citation>
    <scope>NUCLEOTIDE SEQUENCE [LARGE SCALE GENOMIC DNA]</scope>
    <source>
        <strain evidence="2">cv. 9930</strain>
    </source>
</reference>
<keyword evidence="2" id="KW-1185">Reference proteome</keyword>
<organism evidence="1 2">
    <name type="scientific">Cucumis sativus</name>
    <name type="common">Cucumber</name>
    <dbReference type="NCBI Taxonomy" id="3659"/>
    <lineage>
        <taxon>Eukaryota</taxon>
        <taxon>Viridiplantae</taxon>
        <taxon>Streptophyta</taxon>
        <taxon>Embryophyta</taxon>
        <taxon>Tracheophyta</taxon>
        <taxon>Spermatophyta</taxon>
        <taxon>Magnoliopsida</taxon>
        <taxon>eudicotyledons</taxon>
        <taxon>Gunneridae</taxon>
        <taxon>Pentapetalae</taxon>
        <taxon>rosids</taxon>
        <taxon>fabids</taxon>
        <taxon>Cucurbitales</taxon>
        <taxon>Cucurbitaceae</taxon>
        <taxon>Benincaseae</taxon>
        <taxon>Cucumis</taxon>
    </lineage>
</organism>